<evidence type="ECO:0000313" key="3">
    <source>
        <dbReference type="Proteomes" id="UP000762676"/>
    </source>
</evidence>
<comment type="caution">
    <text evidence="2">The sequence shown here is derived from an EMBL/GenBank/DDBJ whole genome shotgun (WGS) entry which is preliminary data.</text>
</comment>
<gene>
    <name evidence="2" type="ORF">ElyMa_003665800</name>
</gene>
<protein>
    <recommendedName>
        <fullName evidence="4">Secreted protein</fullName>
    </recommendedName>
</protein>
<name>A0AAV4EZZ1_9GAST</name>
<keyword evidence="3" id="KW-1185">Reference proteome</keyword>
<reference evidence="2 3" key="1">
    <citation type="journal article" date="2021" name="Elife">
        <title>Chloroplast acquisition without the gene transfer in kleptoplastic sea slugs, Plakobranchus ocellatus.</title>
        <authorList>
            <person name="Maeda T."/>
            <person name="Takahashi S."/>
            <person name="Yoshida T."/>
            <person name="Shimamura S."/>
            <person name="Takaki Y."/>
            <person name="Nagai Y."/>
            <person name="Toyoda A."/>
            <person name="Suzuki Y."/>
            <person name="Arimoto A."/>
            <person name="Ishii H."/>
            <person name="Satoh N."/>
            <person name="Nishiyama T."/>
            <person name="Hasebe M."/>
            <person name="Maruyama T."/>
            <person name="Minagawa J."/>
            <person name="Obokata J."/>
            <person name="Shigenobu S."/>
        </authorList>
    </citation>
    <scope>NUCLEOTIDE SEQUENCE [LARGE SCALE GENOMIC DNA]</scope>
</reference>
<keyword evidence="1" id="KW-0732">Signal</keyword>
<evidence type="ECO:0000256" key="1">
    <source>
        <dbReference type="SAM" id="SignalP"/>
    </source>
</evidence>
<dbReference type="AlphaFoldDB" id="A0AAV4EZZ1"/>
<feature type="signal peptide" evidence="1">
    <location>
        <begin position="1"/>
        <end position="21"/>
    </location>
</feature>
<accession>A0AAV4EZZ1</accession>
<evidence type="ECO:0008006" key="4">
    <source>
        <dbReference type="Google" id="ProtNLM"/>
    </source>
</evidence>
<dbReference type="EMBL" id="BMAT01007500">
    <property type="protein sequence ID" value="GFR65721.1"/>
    <property type="molecule type" value="Genomic_DNA"/>
</dbReference>
<evidence type="ECO:0000313" key="2">
    <source>
        <dbReference type="EMBL" id="GFR65721.1"/>
    </source>
</evidence>
<sequence>MLHVSSTLMEALLGGLCICSGLHLEVRDCAPTTITFDELKLEDEIFSHSGDWRNDRKFLGLTLTDTVHCTVRLGKS</sequence>
<feature type="chain" id="PRO_5043741476" description="Secreted protein" evidence="1">
    <location>
        <begin position="22"/>
        <end position="76"/>
    </location>
</feature>
<organism evidence="2 3">
    <name type="scientific">Elysia marginata</name>
    <dbReference type="NCBI Taxonomy" id="1093978"/>
    <lineage>
        <taxon>Eukaryota</taxon>
        <taxon>Metazoa</taxon>
        <taxon>Spiralia</taxon>
        <taxon>Lophotrochozoa</taxon>
        <taxon>Mollusca</taxon>
        <taxon>Gastropoda</taxon>
        <taxon>Heterobranchia</taxon>
        <taxon>Euthyneura</taxon>
        <taxon>Panpulmonata</taxon>
        <taxon>Sacoglossa</taxon>
        <taxon>Placobranchoidea</taxon>
        <taxon>Plakobranchidae</taxon>
        <taxon>Elysia</taxon>
    </lineage>
</organism>
<dbReference type="Proteomes" id="UP000762676">
    <property type="component" value="Unassembled WGS sequence"/>
</dbReference>
<proteinExistence type="predicted"/>